<reference evidence="1 2" key="1">
    <citation type="submission" date="2014-10" db="EMBL/GenBank/DDBJ databases">
        <title>Draft genome sequence of Pseudomonas chlororaphis EA105.</title>
        <authorList>
            <person name="McCully L.M."/>
            <person name="Bitzer A.S."/>
            <person name="Spence C."/>
            <person name="Bais H."/>
            <person name="Silby M.W."/>
        </authorList>
    </citation>
    <scope>NUCLEOTIDE SEQUENCE [LARGE SCALE GENOMIC DNA]</scope>
    <source>
        <strain evidence="1 2">EA105</strain>
    </source>
</reference>
<evidence type="ECO:0000313" key="1">
    <source>
        <dbReference type="EMBL" id="KHA70100.1"/>
    </source>
</evidence>
<dbReference type="GO" id="GO:0005506">
    <property type="term" value="F:iron ion binding"/>
    <property type="evidence" value="ECO:0007669"/>
    <property type="project" value="InterPro"/>
</dbReference>
<proteinExistence type="predicted"/>
<dbReference type="PATRIC" id="fig|587753.9.peg.4843"/>
<dbReference type="Proteomes" id="UP000030564">
    <property type="component" value="Unassembled WGS sequence"/>
</dbReference>
<dbReference type="InterPro" id="IPR015889">
    <property type="entry name" value="Intradiol_dOase_core"/>
</dbReference>
<protein>
    <submittedName>
        <fullName evidence="1">Uncharacterized protein</fullName>
    </submittedName>
</protein>
<accession>A0A0A6D4N5</accession>
<comment type="caution">
    <text evidence="1">The sequence shown here is derived from an EMBL/GenBank/DDBJ whole genome shotgun (WGS) entry which is preliminary data.</text>
</comment>
<dbReference type="AlphaFoldDB" id="A0A0A6D4N5"/>
<dbReference type="SUPFAM" id="SSF49482">
    <property type="entry name" value="Aromatic compound dioxygenase"/>
    <property type="match status" value="1"/>
</dbReference>
<name>A0A0A6D4N5_9PSED</name>
<gene>
    <name evidence="1" type="ORF">NZ35_27405</name>
</gene>
<evidence type="ECO:0000313" key="2">
    <source>
        <dbReference type="Proteomes" id="UP000030564"/>
    </source>
</evidence>
<organism evidence="1 2">
    <name type="scientific">Pseudomonas chlororaphis</name>
    <dbReference type="NCBI Taxonomy" id="587753"/>
    <lineage>
        <taxon>Bacteria</taxon>
        <taxon>Pseudomonadati</taxon>
        <taxon>Pseudomonadota</taxon>
        <taxon>Gammaproteobacteria</taxon>
        <taxon>Pseudomonadales</taxon>
        <taxon>Pseudomonadaceae</taxon>
        <taxon>Pseudomonas</taxon>
    </lineage>
</organism>
<dbReference type="Gene3D" id="2.60.130.10">
    <property type="entry name" value="Aromatic compound dioxygenase"/>
    <property type="match status" value="1"/>
</dbReference>
<dbReference type="OrthoDB" id="9805815at2"/>
<dbReference type="EMBL" id="JSFK01000047">
    <property type="protein sequence ID" value="KHA70100.1"/>
    <property type="molecule type" value="Genomic_DNA"/>
</dbReference>
<dbReference type="GO" id="GO:0016702">
    <property type="term" value="F:oxidoreductase activity, acting on single donors with incorporation of molecular oxygen, incorporation of two atoms of oxygen"/>
    <property type="evidence" value="ECO:0007669"/>
    <property type="project" value="InterPro"/>
</dbReference>
<sequence length="192" mass="20311">MDDHQAVALKHPQLHQRQPQNVGSIDWCATEDNVRNISRGVEGLPLVLRLALVDAMTGEPVVGALVRIEQNIGADNLCGTQSTDSQGIVRFTSIYPDLHVGGASCIAMSVCIASDDQNPQSHQEAWTGRLHLPNVCGCEAVGDDASRLVLRAIGGEGLEDGYFGSLTIGVDTFAVSSQIGLAGYEKPTGAVF</sequence>